<evidence type="ECO:0000256" key="7">
    <source>
        <dbReference type="ARBA" id="ARBA00022967"/>
    </source>
</evidence>
<dbReference type="Gene3D" id="1.20.1560.10">
    <property type="entry name" value="ABC transporter type 1, transmembrane domain"/>
    <property type="match status" value="1"/>
</dbReference>
<dbReference type="InterPro" id="IPR011527">
    <property type="entry name" value="ABC1_TM_dom"/>
</dbReference>
<dbReference type="InterPro" id="IPR039421">
    <property type="entry name" value="Type_1_exporter"/>
</dbReference>
<evidence type="ECO:0000256" key="8">
    <source>
        <dbReference type="ARBA" id="ARBA00022989"/>
    </source>
</evidence>
<dbReference type="SMART" id="SM00382">
    <property type="entry name" value="AAA"/>
    <property type="match status" value="1"/>
</dbReference>
<keyword evidence="9" id="KW-0445">Lipid transport</keyword>
<dbReference type="GO" id="GO:0005886">
    <property type="term" value="C:plasma membrane"/>
    <property type="evidence" value="ECO:0007669"/>
    <property type="project" value="UniProtKB-SubCell"/>
</dbReference>
<dbReference type="GO" id="GO:0016887">
    <property type="term" value="F:ATP hydrolysis activity"/>
    <property type="evidence" value="ECO:0007669"/>
    <property type="project" value="InterPro"/>
</dbReference>
<dbReference type="InterPro" id="IPR017871">
    <property type="entry name" value="ABC_transporter-like_CS"/>
</dbReference>
<dbReference type="RefSeq" id="WP_028500236.1">
    <property type="nucleotide sequence ID" value="NZ_CP028519.1"/>
</dbReference>
<dbReference type="KEGG" id="maer:DAI18_08900"/>
<dbReference type="PROSITE" id="PS50929">
    <property type="entry name" value="ABC_TM1F"/>
    <property type="match status" value="1"/>
</dbReference>
<dbReference type="GO" id="GO:0005524">
    <property type="term" value="F:ATP binding"/>
    <property type="evidence" value="ECO:0007669"/>
    <property type="project" value="UniProtKB-KW"/>
</dbReference>
<dbReference type="InterPro" id="IPR003593">
    <property type="entry name" value="AAA+_ATPase"/>
</dbReference>
<gene>
    <name evidence="14" type="primary">msbA</name>
    <name evidence="14" type="ORF">DAI18_08900</name>
</gene>
<dbReference type="Pfam" id="PF00664">
    <property type="entry name" value="ABC_membrane"/>
    <property type="match status" value="1"/>
</dbReference>
<comment type="subcellular location">
    <subcellularLocation>
        <location evidence="1">Cell membrane</location>
        <topology evidence="1">Multi-pass membrane protein</topology>
    </subcellularLocation>
</comment>
<evidence type="ECO:0000256" key="9">
    <source>
        <dbReference type="ARBA" id="ARBA00023055"/>
    </source>
</evidence>
<dbReference type="InterPro" id="IPR011917">
    <property type="entry name" value="ABC_transpr_lipidA"/>
</dbReference>
<feature type="domain" description="ABC transmembrane type-1" evidence="13">
    <location>
        <begin position="28"/>
        <end position="310"/>
    </location>
</feature>
<feature type="transmembrane region" description="Helical" evidence="11">
    <location>
        <begin position="167"/>
        <end position="186"/>
    </location>
</feature>
<dbReference type="InterPro" id="IPR003439">
    <property type="entry name" value="ABC_transporter-like_ATP-bd"/>
</dbReference>
<keyword evidence="15" id="KW-1185">Reference proteome</keyword>
<keyword evidence="3" id="KW-1003">Cell membrane</keyword>
<keyword evidence="7" id="KW-1278">Translocase</keyword>
<organism evidence="14 15">
    <name type="scientific">Microvirgula aerodenitrificans</name>
    <dbReference type="NCBI Taxonomy" id="57480"/>
    <lineage>
        <taxon>Bacteria</taxon>
        <taxon>Pseudomonadati</taxon>
        <taxon>Pseudomonadota</taxon>
        <taxon>Betaproteobacteria</taxon>
        <taxon>Neisseriales</taxon>
        <taxon>Aquaspirillaceae</taxon>
        <taxon>Microvirgula</taxon>
    </lineage>
</organism>
<dbReference type="SUPFAM" id="SSF90123">
    <property type="entry name" value="ABC transporter transmembrane region"/>
    <property type="match status" value="1"/>
</dbReference>
<evidence type="ECO:0000259" key="12">
    <source>
        <dbReference type="PROSITE" id="PS50893"/>
    </source>
</evidence>
<evidence type="ECO:0000313" key="15">
    <source>
        <dbReference type="Proteomes" id="UP000244173"/>
    </source>
</evidence>
<dbReference type="PROSITE" id="PS50893">
    <property type="entry name" value="ABC_TRANSPORTER_2"/>
    <property type="match status" value="1"/>
</dbReference>
<dbReference type="GO" id="GO:0034040">
    <property type="term" value="F:ATPase-coupled lipid transmembrane transporter activity"/>
    <property type="evidence" value="ECO:0007669"/>
    <property type="project" value="InterPro"/>
</dbReference>
<evidence type="ECO:0000313" key="14">
    <source>
        <dbReference type="EMBL" id="AVY94148.1"/>
    </source>
</evidence>
<keyword evidence="8 11" id="KW-1133">Transmembrane helix</keyword>
<reference evidence="14 15" key="1">
    <citation type="submission" date="2018-04" db="EMBL/GenBank/DDBJ databases">
        <title>Denitrifier Microvirgula.</title>
        <authorList>
            <person name="Anderson E."/>
            <person name="Jang J."/>
            <person name="Ishii S."/>
        </authorList>
    </citation>
    <scope>NUCLEOTIDE SEQUENCE [LARGE SCALE GENOMIC DNA]</scope>
    <source>
        <strain evidence="14 15">BE2.4</strain>
    </source>
</reference>
<evidence type="ECO:0000256" key="6">
    <source>
        <dbReference type="ARBA" id="ARBA00022840"/>
    </source>
</evidence>
<dbReference type="Pfam" id="PF00005">
    <property type="entry name" value="ABC_tran"/>
    <property type="match status" value="1"/>
</dbReference>
<keyword evidence="2" id="KW-0813">Transport</keyword>
<evidence type="ECO:0000256" key="2">
    <source>
        <dbReference type="ARBA" id="ARBA00022448"/>
    </source>
</evidence>
<dbReference type="Gene3D" id="3.40.50.300">
    <property type="entry name" value="P-loop containing nucleotide triphosphate hydrolases"/>
    <property type="match status" value="1"/>
</dbReference>
<keyword evidence="6 14" id="KW-0067">ATP-binding</keyword>
<evidence type="ECO:0000259" key="13">
    <source>
        <dbReference type="PROSITE" id="PS50929"/>
    </source>
</evidence>
<dbReference type="OrthoDB" id="8554730at2"/>
<evidence type="ECO:0000256" key="10">
    <source>
        <dbReference type="ARBA" id="ARBA00023136"/>
    </source>
</evidence>
<name>A0A2S0P9U4_9NEIS</name>
<proteinExistence type="predicted"/>
<dbReference type="FunFam" id="3.40.50.300:FF:000218">
    <property type="entry name" value="Multidrug ABC transporter ATP-binding protein"/>
    <property type="match status" value="1"/>
</dbReference>
<dbReference type="NCBIfam" id="TIGR02203">
    <property type="entry name" value="MsbA_lipidA"/>
    <property type="match status" value="1"/>
</dbReference>
<sequence>MTDPSTDGSWALYKRLLGYLRQDWRVFIVTIVAMIIASATEPLFASLMKPLIDGGFVERDPQTLIWTPLAIVGLFALRGLASFTNDYTSTWLSGRLVMRLRELMFVKLMQLPVSYFDGNSSGRVISRVTNDVTMVTDAGFSVITVVVRDGITLIGLLALLLWTDWQLTLICLIMVPVVGVGIRVVGKRLRKLSRKNQQHMGEMTQVLGETVDGQRVIKVYGGHEHETRRFMVSANGIRQNSVKQIAASSMNTAATQLIVSVALAIIIYFAGVRASHGGFSAGDFMSFLTAMIMLFTPLKRITGVSQTLQRGLAAAESVFTLLDVPGERDSGTRTLERAHGKLEFDRVTFRYPEGERDAVNGFSLDVSPGETIALVGSSGSGKTTIANLVPRFYSPTSGEIRLDGIPLDALTLHSLRSQIAMVNQDVVLFNDTVAANIAYGDSQASRERIIAAARAANAHEFIEAMPDGYDTRIGENGLKLSGGQRQRLAIARAILKDAPILILDEATSALDTQSERLVQGALEQLMLNRTTLVIAHRLSTIEKADRIIVMRDGLIVETGTHAELLAHDGVYAGLYRMQFSAAANPN</sequence>
<evidence type="ECO:0000256" key="11">
    <source>
        <dbReference type="SAM" id="Phobius"/>
    </source>
</evidence>
<dbReference type="PANTHER" id="PTHR43394:SF1">
    <property type="entry name" value="ATP-BINDING CASSETTE SUB-FAMILY B MEMBER 10, MITOCHONDRIAL"/>
    <property type="match status" value="1"/>
</dbReference>
<feature type="transmembrane region" description="Helical" evidence="11">
    <location>
        <begin position="64"/>
        <end position="81"/>
    </location>
</feature>
<keyword evidence="4 11" id="KW-0812">Transmembrane</keyword>
<dbReference type="SUPFAM" id="SSF52540">
    <property type="entry name" value="P-loop containing nucleoside triphosphate hydrolases"/>
    <property type="match status" value="1"/>
</dbReference>
<keyword evidence="10 11" id="KW-0472">Membrane</keyword>
<evidence type="ECO:0000256" key="1">
    <source>
        <dbReference type="ARBA" id="ARBA00004651"/>
    </source>
</evidence>
<dbReference type="InterPro" id="IPR036640">
    <property type="entry name" value="ABC1_TM_sf"/>
</dbReference>
<feature type="transmembrane region" description="Helical" evidence="11">
    <location>
        <begin position="140"/>
        <end position="161"/>
    </location>
</feature>
<dbReference type="CDD" id="cd18552">
    <property type="entry name" value="ABC_6TM_MsbA_like"/>
    <property type="match status" value="1"/>
</dbReference>
<evidence type="ECO:0000256" key="4">
    <source>
        <dbReference type="ARBA" id="ARBA00022692"/>
    </source>
</evidence>
<keyword evidence="5" id="KW-0547">Nucleotide-binding</keyword>
<protein>
    <submittedName>
        <fullName evidence="14">Lipid A export permease/ATP-binding protein MsbA</fullName>
    </submittedName>
</protein>
<feature type="transmembrane region" description="Helical" evidence="11">
    <location>
        <begin position="253"/>
        <end position="271"/>
    </location>
</feature>
<evidence type="ECO:0000256" key="3">
    <source>
        <dbReference type="ARBA" id="ARBA00022475"/>
    </source>
</evidence>
<dbReference type="PANTHER" id="PTHR43394">
    <property type="entry name" value="ATP-DEPENDENT PERMEASE MDL1, MITOCHONDRIAL"/>
    <property type="match status" value="1"/>
</dbReference>
<dbReference type="AlphaFoldDB" id="A0A2S0P9U4"/>
<feature type="domain" description="ABC transporter" evidence="12">
    <location>
        <begin position="342"/>
        <end position="577"/>
    </location>
</feature>
<dbReference type="Proteomes" id="UP000244173">
    <property type="component" value="Chromosome"/>
</dbReference>
<dbReference type="GO" id="GO:0015421">
    <property type="term" value="F:ABC-type oligopeptide transporter activity"/>
    <property type="evidence" value="ECO:0007669"/>
    <property type="project" value="TreeGrafter"/>
</dbReference>
<accession>A0A2S0P9U4</accession>
<dbReference type="PROSITE" id="PS00211">
    <property type="entry name" value="ABC_TRANSPORTER_1"/>
    <property type="match status" value="1"/>
</dbReference>
<dbReference type="EMBL" id="CP028519">
    <property type="protein sequence ID" value="AVY94148.1"/>
    <property type="molecule type" value="Genomic_DNA"/>
</dbReference>
<feature type="transmembrane region" description="Helical" evidence="11">
    <location>
        <begin position="24"/>
        <end position="44"/>
    </location>
</feature>
<evidence type="ECO:0000256" key="5">
    <source>
        <dbReference type="ARBA" id="ARBA00022741"/>
    </source>
</evidence>
<dbReference type="STRING" id="1122240.GCA_000620105_03417"/>
<dbReference type="InterPro" id="IPR027417">
    <property type="entry name" value="P-loop_NTPase"/>
</dbReference>